<sequence length="105" mass="12120">MSEKKIVAYVERDMEEIIPFFIEESKEEIRQLIDALRTGDYEKLREFGHKIKGSSVTCSEGFQEMSDIGLAIESAARQKKSLKEIQALVRAYVDYVSHVEIIYVD</sequence>
<dbReference type="SUPFAM" id="SSF47226">
    <property type="entry name" value="Histidine-containing phosphotransfer domain, HPT domain"/>
    <property type="match status" value="1"/>
</dbReference>
<dbReference type="CDD" id="cd00088">
    <property type="entry name" value="HPT"/>
    <property type="match status" value="1"/>
</dbReference>
<name>A0A401FRI9_9BACT</name>
<dbReference type="AlphaFoldDB" id="A0A401FRI9"/>
<evidence type="ECO:0000259" key="2">
    <source>
        <dbReference type="PROSITE" id="PS50894"/>
    </source>
</evidence>
<dbReference type="InterPro" id="IPR008207">
    <property type="entry name" value="Sig_transdc_His_kin_Hpt_dom"/>
</dbReference>
<dbReference type="InterPro" id="IPR036641">
    <property type="entry name" value="HPT_dom_sf"/>
</dbReference>
<dbReference type="Proteomes" id="UP000288096">
    <property type="component" value="Unassembled WGS sequence"/>
</dbReference>
<dbReference type="Gene3D" id="1.20.120.160">
    <property type="entry name" value="HPT domain"/>
    <property type="match status" value="1"/>
</dbReference>
<dbReference type="RefSeq" id="WP_124327081.1">
    <property type="nucleotide sequence ID" value="NZ_BEXT01000001.1"/>
</dbReference>
<protein>
    <recommendedName>
        <fullName evidence="2">HPt domain-containing protein</fullName>
    </recommendedName>
</protein>
<comment type="caution">
    <text evidence="3">The sequence shown here is derived from an EMBL/GenBank/DDBJ whole genome shotgun (WGS) entry which is preliminary data.</text>
</comment>
<accession>A0A401FRI9</accession>
<dbReference type="EMBL" id="BEXT01000001">
    <property type="protein sequence ID" value="GBC59578.1"/>
    <property type="molecule type" value="Genomic_DNA"/>
</dbReference>
<dbReference type="GO" id="GO:0000160">
    <property type="term" value="P:phosphorelay signal transduction system"/>
    <property type="evidence" value="ECO:0007669"/>
    <property type="project" value="InterPro"/>
</dbReference>
<dbReference type="OrthoDB" id="214330at2"/>
<keyword evidence="4" id="KW-1185">Reference proteome</keyword>
<reference evidence="4" key="1">
    <citation type="submission" date="2017-11" db="EMBL/GenBank/DDBJ databases">
        <authorList>
            <person name="Watanabe M."/>
            <person name="Kojima H."/>
        </authorList>
    </citation>
    <scope>NUCLEOTIDE SEQUENCE [LARGE SCALE GENOMIC DNA]</scope>
    <source>
        <strain evidence="4">Tokyo 01</strain>
    </source>
</reference>
<dbReference type="GO" id="GO:0004672">
    <property type="term" value="F:protein kinase activity"/>
    <property type="evidence" value="ECO:0007669"/>
    <property type="project" value="UniProtKB-ARBA"/>
</dbReference>
<organism evidence="3 4">
    <name type="scientific">Desulfonema ishimotonii</name>
    <dbReference type="NCBI Taxonomy" id="45657"/>
    <lineage>
        <taxon>Bacteria</taxon>
        <taxon>Pseudomonadati</taxon>
        <taxon>Thermodesulfobacteriota</taxon>
        <taxon>Desulfobacteria</taxon>
        <taxon>Desulfobacterales</taxon>
        <taxon>Desulfococcaceae</taxon>
        <taxon>Desulfonema</taxon>
    </lineage>
</organism>
<feature type="domain" description="HPt" evidence="2">
    <location>
        <begin position="10"/>
        <end position="105"/>
    </location>
</feature>
<evidence type="ECO:0000313" key="4">
    <source>
        <dbReference type="Proteomes" id="UP000288096"/>
    </source>
</evidence>
<feature type="modified residue" description="Phosphohistidine" evidence="1">
    <location>
        <position position="49"/>
    </location>
</feature>
<proteinExistence type="predicted"/>
<dbReference type="Pfam" id="PF01627">
    <property type="entry name" value="Hpt"/>
    <property type="match status" value="1"/>
</dbReference>
<evidence type="ECO:0000313" key="3">
    <source>
        <dbReference type="EMBL" id="GBC59578.1"/>
    </source>
</evidence>
<reference evidence="4" key="2">
    <citation type="submission" date="2019-01" db="EMBL/GenBank/DDBJ databases">
        <title>Genome sequence of Desulfonema ishimotonii strain Tokyo 01.</title>
        <authorList>
            <person name="Fukui M."/>
        </authorList>
    </citation>
    <scope>NUCLEOTIDE SEQUENCE [LARGE SCALE GENOMIC DNA]</scope>
    <source>
        <strain evidence="4">Tokyo 01</strain>
    </source>
</reference>
<dbReference type="PROSITE" id="PS50894">
    <property type="entry name" value="HPT"/>
    <property type="match status" value="1"/>
</dbReference>
<gene>
    <name evidence="3" type="ORF">DENIS_0517</name>
</gene>
<keyword evidence="1" id="KW-0597">Phosphoprotein</keyword>
<evidence type="ECO:0000256" key="1">
    <source>
        <dbReference type="PROSITE-ProRule" id="PRU00110"/>
    </source>
</evidence>